<evidence type="ECO:0008006" key="3">
    <source>
        <dbReference type="Google" id="ProtNLM"/>
    </source>
</evidence>
<sequence length="155" mass="18066">MLKNEVQIEIPKATLETWQEIVLNMISYLGFPILLPDGKPFGTICVLDNKENAYSDNFEKLILKFRNLVQSDLEIIYMNQVLGEKNKRLTDYLMELQTLRGMVPICSNCKSIRDAQDDWHPIEHYLIRHPEADFSHSICPACAKKLYPDLKMYDD</sequence>
<proteinExistence type="predicted"/>
<dbReference type="EMBL" id="JACNIG010000433">
    <property type="protein sequence ID" value="MBC8434400.1"/>
    <property type="molecule type" value="Genomic_DNA"/>
</dbReference>
<gene>
    <name evidence="1" type="ORF">H8D96_21030</name>
</gene>
<protein>
    <recommendedName>
        <fullName evidence="3">GAF domain-containing protein</fullName>
    </recommendedName>
</protein>
<dbReference type="AlphaFoldDB" id="A0A8J6P9F9"/>
<evidence type="ECO:0000313" key="1">
    <source>
        <dbReference type="EMBL" id="MBC8434400.1"/>
    </source>
</evidence>
<name>A0A8J6P9F9_9BACT</name>
<organism evidence="1 2">
    <name type="scientific">Candidatus Desulfatibia vada</name>
    <dbReference type="NCBI Taxonomy" id="2841696"/>
    <lineage>
        <taxon>Bacteria</taxon>
        <taxon>Pseudomonadati</taxon>
        <taxon>Thermodesulfobacteriota</taxon>
        <taxon>Desulfobacteria</taxon>
        <taxon>Desulfobacterales</taxon>
        <taxon>Desulfobacterales incertae sedis</taxon>
        <taxon>Candidatus Desulfatibia</taxon>
    </lineage>
</organism>
<accession>A0A8J6P9F9</accession>
<reference evidence="1 2" key="1">
    <citation type="submission" date="2020-08" db="EMBL/GenBank/DDBJ databases">
        <title>Bridging the membrane lipid divide: bacteria of the FCB group superphylum have the potential to synthesize archaeal ether lipids.</title>
        <authorList>
            <person name="Villanueva L."/>
            <person name="Von Meijenfeldt F.A.B."/>
            <person name="Westbye A.B."/>
            <person name="Yadav S."/>
            <person name="Hopmans E.C."/>
            <person name="Dutilh B.E."/>
            <person name="Sinninghe Damste J.S."/>
        </authorList>
    </citation>
    <scope>NUCLEOTIDE SEQUENCE [LARGE SCALE GENOMIC DNA]</scope>
    <source>
        <strain evidence="1">NIOZ-UU17</strain>
    </source>
</reference>
<dbReference type="SUPFAM" id="SSF55781">
    <property type="entry name" value="GAF domain-like"/>
    <property type="match status" value="1"/>
</dbReference>
<dbReference type="Proteomes" id="UP000605201">
    <property type="component" value="Unassembled WGS sequence"/>
</dbReference>
<evidence type="ECO:0000313" key="2">
    <source>
        <dbReference type="Proteomes" id="UP000605201"/>
    </source>
</evidence>
<comment type="caution">
    <text evidence="1">The sequence shown here is derived from an EMBL/GenBank/DDBJ whole genome shotgun (WGS) entry which is preliminary data.</text>
</comment>